<dbReference type="PANTHER" id="PTHR11070:SF2">
    <property type="entry name" value="ATP-DEPENDENT DNA HELICASE SRS2"/>
    <property type="match status" value="1"/>
</dbReference>
<evidence type="ECO:0000256" key="4">
    <source>
        <dbReference type="ARBA" id="ARBA00022806"/>
    </source>
</evidence>
<keyword evidence="16" id="KW-1185">Reference proteome</keyword>
<comment type="similarity">
    <text evidence="1">Belongs to the helicase family. UvrD subfamily.</text>
</comment>
<keyword evidence="7" id="KW-0413">Isomerase</keyword>
<dbReference type="OrthoDB" id="9806690at2"/>
<dbReference type="GO" id="GO:0043138">
    <property type="term" value="F:3'-5' DNA helicase activity"/>
    <property type="evidence" value="ECO:0007669"/>
    <property type="project" value="UniProtKB-EC"/>
</dbReference>
<feature type="domain" description="UvrD-like helicase ATP-binding" evidence="13">
    <location>
        <begin position="9"/>
        <end position="300"/>
    </location>
</feature>
<dbReference type="Gene3D" id="1.10.486.10">
    <property type="entry name" value="PCRA, domain 4"/>
    <property type="match status" value="1"/>
</dbReference>
<dbReference type="GO" id="GO:0003677">
    <property type="term" value="F:DNA binding"/>
    <property type="evidence" value="ECO:0007669"/>
    <property type="project" value="UniProtKB-KW"/>
</dbReference>
<dbReference type="Gene3D" id="3.40.50.300">
    <property type="entry name" value="P-loop containing nucleotide triphosphate hydrolases"/>
    <property type="match status" value="2"/>
</dbReference>
<keyword evidence="6" id="KW-0238">DNA-binding</keyword>
<dbReference type="CDD" id="cd18807">
    <property type="entry name" value="SF1_C_UvrD"/>
    <property type="match status" value="1"/>
</dbReference>
<dbReference type="PROSITE" id="PS51198">
    <property type="entry name" value="UVRD_HELICASE_ATP_BIND"/>
    <property type="match status" value="1"/>
</dbReference>
<sequence>MSVPKGLVESLNEEQLECVTAPLGNMLILAGAGTGKTRVLVSRIAYLLEVEMIQSRQIMALTFTNKAAGELKERVHKAIVNSDIKNLWVGTFHSICLKILRNYAHLAGISANFTVINREEQERLIKGIIKSSERYTDDEVFKPAHVSWQISSWKDDAMRPDRLQSALLTGKYGFLHSDEQTQDLIDIYRRYEQICKEQSIVDFSEIILKTVEIIEDNADVMMLLHRRFKEILVDEFQDTSALQYKLIRLLCAPSSHVTLVGDDDQSIYSWRGADINNIRRFVDNYPDVAVKKLSLNYRSSNQILEMANVLIANNEYRFESKVLSGFKGDGSKIGIYKCQDEWEEARTVVALISKYVSKDNMSLSDITVLYRNNSQSRILEQALMSNGIPFVVYGGLRFFEREEILNVIAYLKLALNAMDDNALTRIINVPSRKIGPVVVGKLRAIAKERGCSLYEACKVIVNCVKEDARLYKDLKTLAKKIEPFVDLIERLKVDLDSSLRTGVDNLLTSSGLIDYYRQKDEKDKKGAADNQKHKNLEEFAIYVEEFEKTQYSEHKEEYINLDGTPISPLLALISNISLVATGDLDEKGRESAGLNGGSVCLMTMHASKGLEFKTVFIIGFEKNIIPTRHAVAEDNIDEERRLAYVAITRAKDRLNISYATTRRAFVDGYVAQAPAGASLFLHEVVDTYKEKGTAKPYQMYRLDG</sequence>
<protein>
    <recommendedName>
        <fullName evidence="9">DNA 3'-5' helicase</fullName>
        <ecNumber evidence="9">5.6.2.4</ecNumber>
    </recommendedName>
    <alternativeName>
        <fullName evidence="10">DNA 3'-5' helicase II</fullName>
    </alternativeName>
</protein>
<dbReference type="PANTHER" id="PTHR11070">
    <property type="entry name" value="UVRD / RECB / PCRA DNA HELICASE FAMILY MEMBER"/>
    <property type="match status" value="1"/>
</dbReference>
<proteinExistence type="inferred from homology"/>
<feature type="binding site" evidence="12">
    <location>
        <begin position="30"/>
        <end position="37"/>
    </location>
    <ligand>
        <name>ATP</name>
        <dbReference type="ChEBI" id="CHEBI:30616"/>
    </ligand>
</feature>
<dbReference type="GO" id="GO:0005829">
    <property type="term" value="C:cytosol"/>
    <property type="evidence" value="ECO:0007669"/>
    <property type="project" value="TreeGrafter"/>
</dbReference>
<evidence type="ECO:0000256" key="1">
    <source>
        <dbReference type="ARBA" id="ARBA00009922"/>
    </source>
</evidence>
<dbReference type="SUPFAM" id="SSF52540">
    <property type="entry name" value="P-loop containing nucleoside triphosphate hydrolases"/>
    <property type="match status" value="1"/>
</dbReference>
<dbReference type="InterPro" id="IPR027417">
    <property type="entry name" value="P-loop_NTPase"/>
</dbReference>
<dbReference type="RefSeq" id="WP_113743446.1">
    <property type="nucleotide sequence ID" value="NZ_UAPU01000007.1"/>
</dbReference>
<dbReference type="InterPro" id="IPR014016">
    <property type="entry name" value="UvrD-like_ATP-bd"/>
</dbReference>
<dbReference type="Proteomes" id="UP000250086">
    <property type="component" value="Unassembled WGS sequence"/>
</dbReference>
<dbReference type="PROSITE" id="PS51217">
    <property type="entry name" value="UVRD_HELICASE_CTER"/>
    <property type="match status" value="1"/>
</dbReference>
<evidence type="ECO:0000313" key="15">
    <source>
        <dbReference type="EMBL" id="SPT69263.1"/>
    </source>
</evidence>
<keyword evidence="3 12" id="KW-0378">Hydrolase</keyword>
<evidence type="ECO:0000256" key="12">
    <source>
        <dbReference type="PROSITE-ProRule" id="PRU00560"/>
    </source>
</evidence>
<evidence type="ECO:0000313" key="16">
    <source>
        <dbReference type="Proteomes" id="UP000250086"/>
    </source>
</evidence>
<evidence type="ECO:0000256" key="11">
    <source>
        <dbReference type="ARBA" id="ARBA00048988"/>
    </source>
</evidence>
<reference evidence="15 16" key="1">
    <citation type="submission" date="2018-06" db="EMBL/GenBank/DDBJ databases">
        <authorList>
            <consortium name="Pathogen Informatics"/>
            <person name="Doyle S."/>
        </authorList>
    </citation>
    <scope>NUCLEOTIDE SEQUENCE [LARGE SCALE GENOMIC DNA]</scope>
    <source>
        <strain evidence="15 16">NCTC13093</strain>
    </source>
</reference>
<evidence type="ECO:0000256" key="5">
    <source>
        <dbReference type="ARBA" id="ARBA00022840"/>
    </source>
</evidence>
<gene>
    <name evidence="15" type="primary">uvrD_1</name>
    <name evidence="15" type="ORF">NCTC13093_00629</name>
</gene>
<dbReference type="InterPro" id="IPR014017">
    <property type="entry name" value="DNA_helicase_UvrD-like_C"/>
</dbReference>
<dbReference type="Gene3D" id="1.10.10.160">
    <property type="match status" value="1"/>
</dbReference>
<evidence type="ECO:0000256" key="6">
    <source>
        <dbReference type="ARBA" id="ARBA00023125"/>
    </source>
</evidence>
<dbReference type="GO" id="GO:0005524">
    <property type="term" value="F:ATP binding"/>
    <property type="evidence" value="ECO:0007669"/>
    <property type="project" value="UniProtKB-UniRule"/>
</dbReference>
<evidence type="ECO:0000256" key="9">
    <source>
        <dbReference type="ARBA" id="ARBA00034808"/>
    </source>
</evidence>
<evidence type="ECO:0000256" key="2">
    <source>
        <dbReference type="ARBA" id="ARBA00022741"/>
    </source>
</evidence>
<keyword evidence="2 12" id="KW-0547">Nucleotide-binding</keyword>
<evidence type="ECO:0000259" key="13">
    <source>
        <dbReference type="PROSITE" id="PS51198"/>
    </source>
</evidence>
<evidence type="ECO:0000259" key="14">
    <source>
        <dbReference type="PROSITE" id="PS51217"/>
    </source>
</evidence>
<organism evidence="15 16">
    <name type="scientific">Anaerobiospirillum thomasii</name>
    <dbReference type="NCBI Taxonomy" id="179995"/>
    <lineage>
        <taxon>Bacteria</taxon>
        <taxon>Pseudomonadati</taxon>
        <taxon>Pseudomonadota</taxon>
        <taxon>Gammaproteobacteria</taxon>
        <taxon>Aeromonadales</taxon>
        <taxon>Succinivibrionaceae</taxon>
        <taxon>Anaerobiospirillum</taxon>
    </lineage>
</organism>
<evidence type="ECO:0000256" key="7">
    <source>
        <dbReference type="ARBA" id="ARBA00023235"/>
    </source>
</evidence>
<feature type="domain" description="UvrD-like helicase C-terminal" evidence="14">
    <location>
        <begin position="301"/>
        <end position="609"/>
    </location>
</feature>
<dbReference type="GO" id="GO:0033202">
    <property type="term" value="C:DNA helicase complex"/>
    <property type="evidence" value="ECO:0007669"/>
    <property type="project" value="TreeGrafter"/>
</dbReference>
<dbReference type="InterPro" id="IPR000212">
    <property type="entry name" value="DNA_helicase_UvrD/REP"/>
</dbReference>
<dbReference type="Pfam" id="PF13361">
    <property type="entry name" value="UvrD_C"/>
    <property type="match status" value="1"/>
</dbReference>
<dbReference type="GO" id="GO:0000725">
    <property type="term" value="P:recombinational repair"/>
    <property type="evidence" value="ECO:0007669"/>
    <property type="project" value="TreeGrafter"/>
</dbReference>
<comment type="catalytic activity">
    <reaction evidence="11">
        <text>ATP + H2O = ADP + phosphate + H(+)</text>
        <dbReference type="Rhea" id="RHEA:13065"/>
        <dbReference type="ChEBI" id="CHEBI:15377"/>
        <dbReference type="ChEBI" id="CHEBI:15378"/>
        <dbReference type="ChEBI" id="CHEBI:30616"/>
        <dbReference type="ChEBI" id="CHEBI:43474"/>
        <dbReference type="ChEBI" id="CHEBI:456216"/>
        <dbReference type="EC" id="5.6.2.4"/>
    </reaction>
</comment>
<dbReference type="Pfam" id="PF00580">
    <property type="entry name" value="UvrD-helicase"/>
    <property type="match status" value="1"/>
</dbReference>
<comment type="catalytic activity">
    <reaction evidence="8">
        <text>Couples ATP hydrolysis with the unwinding of duplex DNA by translocating in the 3'-5' direction.</text>
        <dbReference type="EC" id="5.6.2.4"/>
    </reaction>
</comment>
<dbReference type="GO" id="GO:0016887">
    <property type="term" value="F:ATP hydrolysis activity"/>
    <property type="evidence" value="ECO:0007669"/>
    <property type="project" value="RHEA"/>
</dbReference>
<keyword evidence="4 12" id="KW-0347">Helicase</keyword>
<keyword evidence="5 12" id="KW-0067">ATP-binding</keyword>
<name>A0A2X0V5X6_9GAMM</name>
<accession>A0A2X0V5X6</accession>
<dbReference type="CDD" id="cd17932">
    <property type="entry name" value="DEXQc_UvrD"/>
    <property type="match status" value="1"/>
</dbReference>
<dbReference type="EMBL" id="UAPV01000001">
    <property type="protein sequence ID" value="SPT69263.1"/>
    <property type="molecule type" value="Genomic_DNA"/>
</dbReference>
<dbReference type="InterPro" id="IPR013986">
    <property type="entry name" value="DExx_box_DNA_helicase_dom_sf"/>
</dbReference>
<dbReference type="EC" id="5.6.2.4" evidence="9"/>
<evidence type="ECO:0000256" key="8">
    <source>
        <dbReference type="ARBA" id="ARBA00034617"/>
    </source>
</evidence>
<evidence type="ECO:0000256" key="10">
    <source>
        <dbReference type="ARBA" id="ARBA00034923"/>
    </source>
</evidence>
<evidence type="ECO:0000256" key="3">
    <source>
        <dbReference type="ARBA" id="ARBA00022801"/>
    </source>
</evidence>
<dbReference type="AlphaFoldDB" id="A0A2X0V5X6"/>